<feature type="compositionally biased region" description="Basic and acidic residues" evidence="1">
    <location>
        <begin position="1"/>
        <end position="19"/>
    </location>
</feature>
<name>A0AAV9T5Z3_9PEZI</name>
<dbReference type="PANTHER" id="PTHR39599:SF1">
    <property type="entry name" value="GPI-ANCHORED PROTEIN (EUROFUNG)"/>
    <property type="match status" value="1"/>
</dbReference>
<gene>
    <name evidence="2" type="ORF">QIS74_08992</name>
</gene>
<evidence type="ECO:0000313" key="3">
    <source>
        <dbReference type="Proteomes" id="UP001327957"/>
    </source>
</evidence>
<feature type="region of interest" description="Disordered" evidence="1">
    <location>
        <begin position="150"/>
        <end position="171"/>
    </location>
</feature>
<accession>A0AAV9T5Z3</accession>
<feature type="compositionally biased region" description="Polar residues" evidence="1">
    <location>
        <begin position="47"/>
        <end position="59"/>
    </location>
</feature>
<reference evidence="2 3" key="1">
    <citation type="submission" date="2023-04" db="EMBL/GenBank/DDBJ databases">
        <title>Colletotrichum tabacum stain YC1 causing leaf anthracnose on Nicotiana tabacum(L.) cv.</title>
        <authorList>
            <person name="Ji Z."/>
            <person name="Wang M."/>
            <person name="Zhang J."/>
            <person name="Wang N."/>
            <person name="Zhou Z."/>
        </authorList>
    </citation>
    <scope>NUCLEOTIDE SEQUENCE [LARGE SCALE GENOMIC DNA]</scope>
    <source>
        <strain evidence="2 3">YC1</strain>
    </source>
</reference>
<keyword evidence="3" id="KW-1185">Reference proteome</keyword>
<dbReference type="AlphaFoldDB" id="A0AAV9T5Z3"/>
<evidence type="ECO:0000313" key="2">
    <source>
        <dbReference type="EMBL" id="KAK6212990.1"/>
    </source>
</evidence>
<proteinExistence type="predicted"/>
<dbReference type="EMBL" id="JASAOK010000044">
    <property type="protein sequence ID" value="KAK6212990.1"/>
    <property type="molecule type" value="Genomic_DNA"/>
</dbReference>
<feature type="region of interest" description="Disordered" evidence="1">
    <location>
        <begin position="1"/>
        <end position="97"/>
    </location>
</feature>
<evidence type="ECO:0000256" key="1">
    <source>
        <dbReference type="SAM" id="MobiDB-lite"/>
    </source>
</evidence>
<feature type="compositionally biased region" description="Polar residues" evidence="1">
    <location>
        <begin position="77"/>
        <end position="97"/>
    </location>
</feature>
<dbReference type="Proteomes" id="UP001327957">
    <property type="component" value="Unassembled WGS sequence"/>
</dbReference>
<dbReference type="PANTHER" id="PTHR39599">
    <property type="entry name" value="GPI-ANCHORED PROTEIN (EUROFUNG)-RELATED-RELATED"/>
    <property type="match status" value="1"/>
</dbReference>
<protein>
    <submittedName>
        <fullName evidence="2">Uncharacterized protein</fullName>
    </submittedName>
</protein>
<comment type="caution">
    <text evidence="2">The sequence shown here is derived from an EMBL/GenBank/DDBJ whole genome shotgun (WGS) entry which is preliminary data.</text>
</comment>
<sequence>MDQHNGHDAESKFKGKGRETSSTAPTRIEGEGDTRNQQGEGDAQPEPSFSNRLATSVANLSRAALAGRPDIDGLRSGTPSKAEASTGTNSAQDSGSRGQVAIYRGANGAVAGLGTAFSSSRNPDTGGERQYDGFMDAQTALDNSVQLHTPSELQPGLAGPGNISHSSRSWSVESDVKEQQARDGQQVIDLLNAPGESDGLDFMHDSIQTFVSPEEEESLREALFGSSGDTTVSNWTPLLDFEPDFLRGNSATELLQHFGVADPRQARAMWVDSWNDVLTSYTDEVWGDLGSLAQEAHREIQEARGQGTLTTNDEVITVDDTSGISRSDQLVLRSCGADPDANPNQGADPDGGLRGRWITIEALQAARLPGRHFFMAVCTGTAATTAPSAPTAVSYVPNEYFPFPYIATSLDRGECSSAVSQCSRNYQSCVTQLDGNSGFGVTVVVPGGGGTTVAATRPDVGTSATPICSSLSSRACYGLENEQCAQSTTVNGVVINAAARPTAACMAGIVAGVGVAVFGAL</sequence>
<organism evidence="2 3">
    <name type="scientific">Colletotrichum tabaci</name>
    <dbReference type="NCBI Taxonomy" id="1209068"/>
    <lineage>
        <taxon>Eukaryota</taxon>
        <taxon>Fungi</taxon>
        <taxon>Dikarya</taxon>
        <taxon>Ascomycota</taxon>
        <taxon>Pezizomycotina</taxon>
        <taxon>Sordariomycetes</taxon>
        <taxon>Hypocreomycetidae</taxon>
        <taxon>Glomerellales</taxon>
        <taxon>Glomerellaceae</taxon>
        <taxon>Colletotrichum</taxon>
        <taxon>Colletotrichum destructivum species complex</taxon>
    </lineage>
</organism>